<name>A0A1N7S7T6_9BURK</name>
<sequence>MILQLGTEWQLGMSSCRCSRIPKNTGLISAKRLKFPQYMCFVRRNNMGRGRLCTVSHRLEIANASGGKCERV</sequence>
<evidence type="ECO:0000313" key="1">
    <source>
        <dbReference type="EMBL" id="SIT43498.1"/>
    </source>
</evidence>
<protein>
    <submittedName>
        <fullName evidence="1">Uncharacterized protein</fullName>
    </submittedName>
</protein>
<proteinExistence type="predicted"/>
<dbReference type="EMBL" id="CYGX02000043">
    <property type="protein sequence ID" value="SIT43498.1"/>
    <property type="molecule type" value="Genomic_DNA"/>
</dbReference>
<gene>
    <name evidence="1" type="ORF">BN2475_430014</name>
</gene>
<dbReference type="STRING" id="1247936.BN2475_430014"/>
<accession>A0A1N7S7T6</accession>
<organism evidence="1 2">
    <name type="scientific">Paraburkholderia ribeironis</name>
    <dbReference type="NCBI Taxonomy" id="1247936"/>
    <lineage>
        <taxon>Bacteria</taxon>
        <taxon>Pseudomonadati</taxon>
        <taxon>Pseudomonadota</taxon>
        <taxon>Betaproteobacteria</taxon>
        <taxon>Burkholderiales</taxon>
        <taxon>Burkholderiaceae</taxon>
        <taxon>Paraburkholderia</taxon>
    </lineage>
</organism>
<evidence type="ECO:0000313" key="2">
    <source>
        <dbReference type="Proteomes" id="UP000187012"/>
    </source>
</evidence>
<reference evidence="1 2" key="1">
    <citation type="submission" date="2016-12" db="EMBL/GenBank/DDBJ databases">
        <authorList>
            <person name="Song W.-J."/>
            <person name="Kurnit D.M."/>
        </authorList>
    </citation>
    <scope>NUCLEOTIDE SEQUENCE [LARGE SCALE GENOMIC DNA]</scope>
    <source>
        <strain evidence="1 2">STM7296</strain>
    </source>
</reference>
<dbReference type="AlphaFoldDB" id="A0A1N7S7T6"/>
<dbReference type="Proteomes" id="UP000187012">
    <property type="component" value="Unassembled WGS sequence"/>
</dbReference>
<keyword evidence="2" id="KW-1185">Reference proteome</keyword>